<dbReference type="GO" id="GO:0005886">
    <property type="term" value="C:plasma membrane"/>
    <property type="evidence" value="ECO:0007669"/>
    <property type="project" value="UniProtKB-SubCell"/>
</dbReference>
<protein>
    <recommendedName>
        <fullName evidence="11">Vomeronasal type-1 receptor</fullName>
    </recommendedName>
</protein>
<evidence type="ECO:0000256" key="6">
    <source>
        <dbReference type="ARBA" id="ARBA00022989"/>
    </source>
</evidence>
<organism evidence="12 13">
    <name type="scientific">Diceros bicornis minor</name>
    <name type="common">South-central black rhinoceros</name>
    <dbReference type="NCBI Taxonomy" id="77932"/>
    <lineage>
        <taxon>Eukaryota</taxon>
        <taxon>Metazoa</taxon>
        <taxon>Chordata</taxon>
        <taxon>Craniata</taxon>
        <taxon>Vertebrata</taxon>
        <taxon>Euteleostomi</taxon>
        <taxon>Mammalia</taxon>
        <taxon>Eutheria</taxon>
        <taxon>Laurasiatheria</taxon>
        <taxon>Perissodactyla</taxon>
        <taxon>Rhinocerotidae</taxon>
        <taxon>Diceros</taxon>
    </lineage>
</organism>
<dbReference type="Proteomes" id="UP000551758">
    <property type="component" value="Unassembled WGS sequence"/>
</dbReference>
<keyword evidence="10 11" id="KW-0807">Transducer</keyword>
<evidence type="ECO:0000256" key="2">
    <source>
        <dbReference type="ARBA" id="ARBA00010663"/>
    </source>
</evidence>
<keyword evidence="4 11" id="KW-0589">Pheromone response</keyword>
<keyword evidence="6 11" id="KW-1133">Transmembrane helix</keyword>
<evidence type="ECO:0000256" key="7">
    <source>
        <dbReference type="ARBA" id="ARBA00023040"/>
    </source>
</evidence>
<feature type="transmembrane region" description="Helical" evidence="11">
    <location>
        <begin position="35"/>
        <end position="53"/>
    </location>
</feature>
<accession>A0A7J7EN48</accession>
<dbReference type="Pfam" id="PF03402">
    <property type="entry name" value="V1R"/>
    <property type="match status" value="1"/>
</dbReference>
<evidence type="ECO:0000256" key="9">
    <source>
        <dbReference type="ARBA" id="ARBA00023170"/>
    </source>
</evidence>
<comment type="caution">
    <text evidence="11">Lacks conserved residue(s) required for the propagation of feature annotation.</text>
</comment>
<evidence type="ECO:0000256" key="1">
    <source>
        <dbReference type="ARBA" id="ARBA00004651"/>
    </source>
</evidence>
<dbReference type="GO" id="GO:0016503">
    <property type="term" value="F:pheromone receptor activity"/>
    <property type="evidence" value="ECO:0007669"/>
    <property type="project" value="InterPro"/>
</dbReference>
<evidence type="ECO:0000313" key="13">
    <source>
        <dbReference type="Proteomes" id="UP000551758"/>
    </source>
</evidence>
<dbReference type="PANTHER" id="PTHR24062">
    <property type="entry name" value="VOMERONASAL TYPE-1 RECEPTOR"/>
    <property type="match status" value="1"/>
</dbReference>
<reference evidence="12 13" key="1">
    <citation type="journal article" date="2020" name="Mol. Biol. Evol.">
        <title>Interspecific Gene Flow and the Evolution of Specialization in Black and White Rhinoceros.</title>
        <authorList>
            <person name="Moodley Y."/>
            <person name="Westbury M.V."/>
            <person name="Russo I.M."/>
            <person name="Gopalakrishnan S."/>
            <person name="Rakotoarivelo A."/>
            <person name="Olsen R.A."/>
            <person name="Prost S."/>
            <person name="Tunstall T."/>
            <person name="Ryder O.A."/>
            <person name="Dalen L."/>
            <person name="Bruford M.W."/>
        </authorList>
    </citation>
    <scope>NUCLEOTIDE SEQUENCE [LARGE SCALE GENOMIC DNA]</scope>
    <source>
        <strain evidence="12">SBR-YM</strain>
        <tissue evidence="12">Skin</tissue>
    </source>
</reference>
<keyword evidence="13" id="KW-1185">Reference proteome</keyword>
<evidence type="ECO:0000256" key="5">
    <source>
        <dbReference type="ARBA" id="ARBA00022692"/>
    </source>
</evidence>
<comment type="similarity">
    <text evidence="2 11">Belongs to the G-protein coupled receptor 1 family.</text>
</comment>
<evidence type="ECO:0000313" key="12">
    <source>
        <dbReference type="EMBL" id="KAF5917034.1"/>
    </source>
</evidence>
<feature type="transmembrane region" description="Helical" evidence="11">
    <location>
        <begin position="112"/>
        <end position="134"/>
    </location>
</feature>
<evidence type="ECO:0000256" key="11">
    <source>
        <dbReference type="RuleBase" id="RU364061"/>
    </source>
</evidence>
<keyword evidence="5 11" id="KW-0812">Transmembrane</keyword>
<proteinExistence type="inferred from homology"/>
<name>A0A7J7EN48_DICBM</name>
<keyword evidence="9 11" id="KW-0675">Receptor</keyword>
<feature type="transmembrane region" description="Helical" evidence="11">
    <location>
        <begin position="73"/>
        <end position="92"/>
    </location>
</feature>
<keyword evidence="8 11" id="KW-0472">Membrane</keyword>
<comment type="subcellular location">
    <subcellularLocation>
        <location evidence="1 11">Cell membrane</location>
        <topology evidence="1 11">Multi-pass membrane protein</topology>
    </subcellularLocation>
</comment>
<dbReference type="AlphaFoldDB" id="A0A7J7EN48"/>
<evidence type="ECO:0000256" key="4">
    <source>
        <dbReference type="ARBA" id="ARBA00022507"/>
    </source>
</evidence>
<gene>
    <name evidence="12" type="ORF">HPG69_013958</name>
</gene>
<sequence>MAGVDLKFEMIFLVHIFNCSLLYHYIKSRLRPMDLILRHLTIANLLVILSRGIPGTMAPLGEDISSTVLDANLMAMGLTIGITCLLSVFQAITRSSRNSGRAELKVKVTNYVVLSSILCWILHMLVNFIFPMLVTGKRSKKSHKEKDFEYRSTLLMTKSQTQCVQH</sequence>
<evidence type="ECO:0000256" key="10">
    <source>
        <dbReference type="ARBA" id="ARBA00023224"/>
    </source>
</evidence>
<comment type="caution">
    <text evidence="12">The sequence shown here is derived from an EMBL/GenBank/DDBJ whole genome shotgun (WGS) entry which is preliminary data.</text>
</comment>
<keyword evidence="3 11" id="KW-1003">Cell membrane</keyword>
<dbReference type="InterPro" id="IPR004072">
    <property type="entry name" value="Vmron_rcpt_1"/>
</dbReference>
<dbReference type="GO" id="GO:0019236">
    <property type="term" value="P:response to pheromone"/>
    <property type="evidence" value="ECO:0007669"/>
    <property type="project" value="UniProtKB-KW"/>
</dbReference>
<dbReference type="EMBL" id="JACDTQ010002604">
    <property type="protein sequence ID" value="KAF5917034.1"/>
    <property type="molecule type" value="Genomic_DNA"/>
</dbReference>
<keyword evidence="7 11" id="KW-0297">G-protein coupled receptor</keyword>
<evidence type="ECO:0000256" key="8">
    <source>
        <dbReference type="ARBA" id="ARBA00023136"/>
    </source>
</evidence>
<evidence type="ECO:0000256" key="3">
    <source>
        <dbReference type="ARBA" id="ARBA00022475"/>
    </source>
</evidence>